<keyword evidence="1 4" id="KW-0479">Metal-binding</keyword>
<dbReference type="GO" id="GO:0051499">
    <property type="term" value="F:D-aminoacyl-tRNA deacylase activity"/>
    <property type="evidence" value="ECO:0007669"/>
    <property type="project" value="UniProtKB-UniRule"/>
</dbReference>
<comment type="catalytic activity">
    <reaction evidence="4">
        <text>a D-aminoacyl-tRNA + H2O = a tRNA + a D-alpha-amino acid + H(+)</text>
        <dbReference type="Rhea" id="RHEA:13953"/>
        <dbReference type="Rhea" id="RHEA-COMP:10123"/>
        <dbReference type="Rhea" id="RHEA-COMP:10124"/>
        <dbReference type="ChEBI" id="CHEBI:15377"/>
        <dbReference type="ChEBI" id="CHEBI:15378"/>
        <dbReference type="ChEBI" id="CHEBI:59871"/>
        <dbReference type="ChEBI" id="CHEBI:78442"/>
        <dbReference type="ChEBI" id="CHEBI:79333"/>
        <dbReference type="EC" id="3.1.1.96"/>
    </reaction>
</comment>
<evidence type="ECO:0000313" key="5">
    <source>
        <dbReference type="EMBL" id="SNQ62473.1"/>
    </source>
</evidence>
<dbReference type="RefSeq" id="WP_096207029.1">
    <property type="nucleotide sequence ID" value="NZ_FZMP01000223.1"/>
</dbReference>
<comment type="subunit">
    <text evidence="4">Monomer.</text>
</comment>
<dbReference type="InterPro" id="IPR007508">
    <property type="entry name" value="DtdA"/>
</dbReference>
<dbReference type="Gene3D" id="3.40.630.50">
    <property type="entry name" value="AF0625-like"/>
    <property type="match status" value="1"/>
</dbReference>
<dbReference type="InterPro" id="IPR018033">
    <property type="entry name" value="Deacylase_DtdA_archaea"/>
</dbReference>
<gene>
    <name evidence="4 5" type="primary">dtdA</name>
    <name evidence="5" type="ORF">MNV_740024</name>
</gene>
<dbReference type="GO" id="GO:0019478">
    <property type="term" value="P:D-amino acid catabolic process"/>
    <property type="evidence" value="ECO:0007669"/>
    <property type="project" value="UniProtKB-UniRule"/>
</dbReference>
<dbReference type="HAMAP" id="MF_00562">
    <property type="entry name" value="Deacylase_DtdA"/>
    <property type="match status" value="1"/>
</dbReference>
<protein>
    <recommendedName>
        <fullName evidence="4">D-aminoacyl-tRNA deacylase</fullName>
        <ecNumber evidence="4">3.1.1.96</ecNumber>
    </recommendedName>
</protein>
<dbReference type="GO" id="GO:0106026">
    <property type="term" value="F:Gly-tRNA(Ala) deacylase activity"/>
    <property type="evidence" value="ECO:0007669"/>
    <property type="project" value="RHEA"/>
</dbReference>
<evidence type="ECO:0000256" key="1">
    <source>
        <dbReference type="ARBA" id="ARBA00022723"/>
    </source>
</evidence>
<proteinExistence type="inferred from homology"/>
<evidence type="ECO:0000256" key="4">
    <source>
        <dbReference type="HAMAP-Rule" id="MF_00562"/>
    </source>
</evidence>
<dbReference type="Proteomes" id="UP000218615">
    <property type="component" value="Unassembled WGS sequence"/>
</dbReference>
<dbReference type="Pfam" id="PF04414">
    <property type="entry name" value="tRNA_deacylase"/>
    <property type="match status" value="1"/>
</dbReference>
<comment type="similarity">
    <text evidence="4">Belongs to the DtdA deacylase family.</text>
</comment>
<comment type="cofactor">
    <cofactor evidence="4">
        <name>Zn(2+)</name>
        <dbReference type="ChEBI" id="CHEBI:29105"/>
    </cofactor>
    <text evidence="4">Binds 2 Zn(2+) ions per subunit.</text>
</comment>
<accession>A0A284VTG3</accession>
<comment type="catalytic activity">
    <reaction evidence="4">
        <text>glycyl-tRNA(Ala) + H2O = tRNA(Ala) + glycine + H(+)</text>
        <dbReference type="Rhea" id="RHEA:53744"/>
        <dbReference type="Rhea" id="RHEA-COMP:9657"/>
        <dbReference type="Rhea" id="RHEA-COMP:13640"/>
        <dbReference type="ChEBI" id="CHEBI:15377"/>
        <dbReference type="ChEBI" id="CHEBI:15378"/>
        <dbReference type="ChEBI" id="CHEBI:57305"/>
        <dbReference type="ChEBI" id="CHEBI:78442"/>
        <dbReference type="ChEBI" id="CHEBI:78522"/>
        <dbReference type="EC" id="3.1.1.96"/>
    </reaction>
</comment>
<organism evidence="5 6">
    <name type="scientific">Candidatus Methanoperedens nitratireducens</name>
    <dbReference type="NCBI Taxonomy" id="1392998"/>
    <lineage>
        <taxon>Archaea</taxon>
        <taxon>Methanobacteriati</taxon>
        <taxon>Methanobacteriota</taxon>
        <taxon>Stenosarchaea group</taxon>
        <taxon>Methanomicrobia</taxon>
        <taxon>Methanosarcinales</taxon>
        <taxon>ANME-2 cluster</taxon>
        <taxon>Candidatus Methanoperedentaceae</taxon>
        <taxon>Candidatus Methanoperedens</taxon>
    </lineage>
</organism>
<dbReference type="PANTHER" id="PTHR34667:SF1">
    <property type="entry name" value="D-AMINOACYL-TRNA DEACYLASE"/>
    <property type="match status" value="1"/>
</dbReference>
<dbReference type="STRING" id="1392998.ANME2D_03254"/>
<sequence>MSGETKITIVCSTQDRASQNIKNNLLALKKWEPAGSGSGYSVFEFKGYRIVEIKEPLIFQEGLDKKLMECGLPAGLIIFASKHRSKDGRAILTVHSTGNASDAKFGGKQKQLAVAAPQAVRSLLRSLKMLSENEEYEVTLECTHHGPSDIEVPSVFIEIGSDEKQWLDEAAGRIVANAIMMLKDTDSPVAVGFGGTHYAPRQTSLIFETGITFGHIFPTHALEVLDEELIRQAFKKSNADFAYLDRKSMKAEQREKLGALIESIGFEMLKESDIRDMDGVPWEFCLQLRNKIKELCPNGRPRITDKIKCEILSCQDCICPKVKVARISPALLSEAEKLDKKRLTKFLYDHNIAYVEYEDGRFAHVIIALDSNCARLAAEELANECVSILKKHCKVDVNKGLLQITERKFSPESAKSLGISEGPMFGELAQGKSVMINGKTINPEMVYKTNKRIIKLNYD</sequence>
<dbReference type="GO" id="GO:0008270">
    <property type="term" value="F:zinc ion binding"/>
    <property type="evidence" value="ECO:0007669"/>
    <property type="project" value="UniProtKB-UniRule"/>
</dbReference>
<reference evidence="6" key="1">
    <citation type="submission" date="2017-06" db="EMBL/GenBank/DDBJ databases">
        <authorList>
            <person name="Cremers G."/>
        </authorList>
    </citation>
    <scope>NUCLEOTIDE SEQUENCE [LARGE SCALE GENOMIC DNA]</scope>
</reference>
<dbReference type="SUPFAM" id="SSF142535">
    <property type="entry name" value="AF0625-like"/>
    <property type="match status" value="1"/>
</dbReference>
<keyword evidence="6" id="KW-1185">Reference proteome</keyword>
<dbReference type="EC" id="3.1.1.96" evidence="4"/>
<evidence type="ECO:0000256" key="2">
    <source>
        <dbReference type="ARBA" id="ARBA00022801"/>
    </source>
</evidence>
<dbReference type="AlphaFoldDB" id="A0A284VTG3"/>
<dbReference type="Gene3D" id="3.40.50.10700">
    <property type="entry name" value="AF0625-like"/>
    <property type="match status" value="1"/>
</dbReference>
<comment type="function">
    <text evidence="4">D-aminoacyl-tRNA deacylase with broad substrate specificity. By recycling D-aminoacyl-tRNA to D-amino acids and free tRNA molecules, this enzyme counteracts the toxicity associated with the formation of D-aminoacyl-tRNA entities in vivo.</text>
</comment>
<evidence type="ECO:0000256" key="3">
    <source>
        <dbReference type="ARBA" id="ARBA00022833"/>
    </source>
</evidence>
<keyword evidence="2 4" id="KW-0378">Hydrolase</keyword>
<name>A0A284VTG3_9EURY</name>
<evidence type="ECO:0000313" key="6">
    <source>
        <dbReference type="Proteomes" id="UP000218615"/>
    </source>
</evidence>
<dbReference type="EMBL" id="FZMP01000223">
    <property type="protein sequence ID" value="SNQ62473.1"/>
    <property type="molecule type" value="Genomic_DNA"/>
</dbReference>
<keyword evidence="3 4" id="KW-0862">Zinc</keyword>
<dbReference type="OrthoDB" id="9863at2157"/>
<dbReference type="PANTHER" id="PTHR34667">
    <property type="entry name" value="D-AMINOACYL-TRNA DEACYLASE"/>
    <property type="match status" value="1"/>
</dbReference>